<keyword evidence="9" id="KW-0520">NAD</keyword>
<keyword evidence="3" id="KW-0874">Quinone</keyword>
<dbReference type="PROSITE" id="PS51379">
    <property type="entry name" value="4FE4S_FER_2"/>
    <property type="match status" value="2"/>
</dbReference>
<dbReference type="InterPro" id="IPR010226">
    <property type="entry name" value="NADH_quinone_OxRdtase_chainI"/>
</dbReference>
<evidence type="ECO:0000256" key="4">
    <source>
        <dbReference type="ARBA" id="ARBA00022723"/>
    </source>
</evidence>
<dbReference type="EMBL" id="JAGZSV010000165">
    <property type="protein sequence ID" value="MBS6941354.1"/>
    <property type="molecule type" value="Genomic_DNA"/>
</dbReference>
<organism evidence="13 14">
    <name type="scientific">Slackia piriformis</name>
    <dbReference type="NCBI Taxonomy" id="626934"/>
    <lineage>
        <taxon>Bacteria</taxon>
        <taxon>Bacillati</taxon>
        <taxon>Actinomycetota</taxon>
        <taxon>Coriobacteriia</taxon>
        <taxon>Eggerthellales</taxon>
        <taxon>Eggerthellaceae</taxon>
        <taxon>Slackia</taxon>
    </lineage>
</organism>
<evidence type="ECO:0000256" key="9">
    <source>
        <dbReference type="ARBA" id="ARBA00023027"/>
    </source>
</evidence>
<comment type="caution">
    <text evidence="13">The sequence shown here is derived from an EMBL/GenBank/DDBJ whole genome shotgun (WGS) entry which is preliminary data.</text>
</comment>
<dbReference type="GO" id="GO:0048038">
    <property type="term" value="F:quinone binding"/>
    <property type="evidence" value="ECO:0007669"/>
    <property type="project" value="UniProtKB-KW"/>
</dbReference>
<feature type="domain" description="4Fe-4S ferredoxin-type" evidence="12">
    <location>
        <begin position="67"/>
        <end position="96"/>
    </location>
</feature>
<evidence type="ECO:0000256" key="2">
    <source>
        <dbReference type="ARBA" id="ARBA00022485"/>
    </source>
</evidence>
<dbReference type="AlphaFoldDB" id="A0A943UU41"/>
<dbReference type="InterPro" id="IPR017896">
    <property type="entry name" value="4Fe4S_Fe-S-bd"/>
</dbReference>
<dbReference type="PANTHER" id="PTHR10849:SF24">
    <property type="entry name" value="NADH-QUINONE OXIDOREDUCTASE SUBUNIT I 2"/>
    <property type="match status" value="1"/>
</dbReference>
<evidence type="ECO:0000256" key="11">
    <source>
        <dbReference type="ARBA" id="ARBA00023136"/>
    </source>
</evidence>
<keyword evidence="2" id="KW-0004">4Fe-4S</keyword>
<dbReference type="PANTHER" id="PTHR10849">
    <property type="entry name" value="NADH DEHYDROGENASE UBIQUINONE IRON-SULFUR PROTEIN 8, MITOCHONDRIAL"/>
    <property type="match status" value="1"/>
</dbReference>
<evidence type="ECO:0000256" key="8">
    <source>
        <dbReference type="ARBA" id="ARBA00023014"/>
    </source>
</evidence>
<proteinExistence type="predicted"/>
<gene>
    <name evidence="13" type="ORF">KH142_07770</name>
</gene>
<accession>A0A943UU41</accession>
<evidence type="ECO:0000313" key="13">
    <source>
        <dbReference type="EMBL" id="MBS6941354.1"/>
    </source>
</evidence>
<keyword evidence="10" id="KW-0830">Ubiquinone</keyword>
<evidence type="ECO:0000256" key="3">
    <source>
        <dbReference type="ARBA" id="ARBA00022719"/>
    </source>
</evidence>
<evidence type="ECO:0000256" key="10">
    <source>
        <dbReference type="ARBA" id="ARBA00023075"/>
    </source>
</evidence>
<name>A0A943UU41_9ACTN</name>
<evidence type="ECO:0000256" key="7">
    <source>
        <dbReference type="ARBA" id="ARBA00023004"/>
    </source>
</evidence>
<keyword evidence="5" id="KW-0677">Repeat</keyword>
<evidence type="ECO:0000256" key="6">
    <source>
        <dbReference type="ARBA" id="ARBA00022967"/>
    </source>
</evidence>
<dbReference type="GO" id="GO:0051539">
    <property type="term" value="F:4 iron, 4 sulfur cluster binding"/>
    <property type="evidence" value="ECO:0007669"/>
    <property type="project" value="UniProtKB-KW"/>
</dbReference>
<keyword evidence="6" id="KW-1278">Translocase</keyword>
<keyword evidence="8" id="KW-0411">Iron-sulfur</keyword>
<reference evidence="13" key="1">
    <citation type="submission" date="2021-02" db="EMBL/GenBank/DDBJ databases">
        <title>Infant gut strain persistence is associated with maternal origin, phylogeny, and functional potential including surface adhesion and iron acquisition.</title>
        <authorList>
            <person name="Lou Y.C."/>
        </authorList>
    </citation>
    <scope>NUCLEOTIDE SEQUENCE</scope>
    <source>
        <strain evidence="13">L2_039_000G1_dasL2_039_000G1_concoct_11</strain>
    </source>
</reference>
<keyword evidence="11" id="KW-0472">Membrane</keyword>
<dbReference type="Gene3D" id="3.30.70.3270">
    <property type="match status" value="1"/>
</dbReference>
<dbReference type="GO" id="GO:0016020">
    <property type="term" value="C:membrane"/>
    <property type="evidence" value="ECO:0007669"/>
    <property type="project" value="InterPro"/>
</dbReference>
<dbReference type="GO" id="GO:0016651">
    <property type="term" value="F:oxidoreductase activity, acting on NAD(P)H"/>
    <property type="evidence" value="ECO:0007669"/>
    <property type="project" value="InterPro"/>
</dbReference>
<dbReference type="InterPro" id="IPR017900">
    <property type="entry name" value="4Fe4S_Fe_S_CS"/>
</dbReference>
<evidence type="ECO:0000256" key="5">
    <source>
        <dbReference type="ARBA" id="ARBA00022737"/>
    </source>
</evidence>
<dbReference type="GO" id="GO:0046872">
    <property type="term" value="F:metal ion binding"/>
    <property type="evidence" value="ECO:0007669"/>
    <property type="project" value="UniProtKB-KW"/>
</dbReference>
<keyword evidence="4" id="KW-0479">Metal-binding</keyword>
<evidence type="ECO:0000256" key="1">
    <source>
        <dbReference type="ARBA" id="ARBA00022475"/>
    </source>
</evidence>
<protein>
    <submittedName>
        <fullName evidence="13">4Fe-4S binding protein</fullName>
    </submittedName>
</protein>
<evidence type="ECO:0000313" key="14">
    <source>
        <dbReference type="Proteomes" id="UP000727506"/>
    </source>
</evidence>
<keyword evidence="1" id="KW-1003">Cell membrane</keyword>
<dbReference type="SUPFAM" id="SSF46548">
    <property type="entry name" value="alpha-helical ferredoxin"/>
    <property type="match status" value="1"/>
</dbReference>
<sequence length="154" mass="16708">MGNFKLGKMTLRSLFKKPETVMYPAQKRYQPEGLKGRILNDVDACILCGICQKRCPTGAIEVAKKDATWAIDRFRCVQCGTCVRECPKNSLSMAPDYPSPAARKSVEVLHKPEPSEKEKAAAAAKEAAKAERVKAALAAKAAQDAAQERAAENG</sequence>
<dbReference type="Pfam" id="PF13187">
    <property type="entry name" value="Fer4_9"/>
    <property type="match status" value="1"/>
</dbReference>
<keyword evidence="7" id="KW-0408">Iron</keyword>
<evidence type="ECO:0000259" key="12">
    <source>
        <dbReference type="PROSITE" id="PS51379"/>
    </source>
</evidence>
<dbReference type="Proteomes" id="UP000727506">
    <property type="component" value="Unassembled WGS sequence"/>
</dbReference>
<feature type="domain" description="4Fe-4S ferredoxin-type" evidence="12">
    <location>
        <begin position="36"/>
        <end position="65"/>
    </location>
</feature>
<dbReference type="PROSITE" id="PS00198">
    <property type="entry name" value="4FE4S_FER_1"/>
    <property type="match status" value="2"/>
</dbReference>